<feature type="chain" id="PRO_5038679977" evidence="2">
    <location>
        <begin position="21"/>
        <end position="1012"/>
    </location>
</feature>
<reference evidence="3" key="2">
    <citation type="journal article" date="2021" name="World Allergy Organ. J.">
        <title>Chromosome-level assembly of Dermatophagoides farinae genome and transcriptome reveals two novel allergens Der f 37 and Der f 39.</title>
        <authorList>
            <person name="Chen J."/>
            <person name="Cai Z."/>
            <person name="Fan D."/>
            <person name="Hu J."/>
            <person name="Hou Y."/>
            <person name="He Y."/>
            <person name="Zhang Z."/>
            <person name="Zhao Z."/>
            <person name="Gao P."/>
            <person name="Hu W."/>
            <person name="Sun J."/>
            <person name="Li J."/>
            <person name="Ji K."/>
        </authorList>
    </citation>
    <scope>NUCLEOTIDE SEQUENCE</scope>
    <source>
        <strain evidence="3">JKM2019</strain>
    </source>
</reference>
<feature type="compositionally biased region" description="Low complexity" evidence="1">
    <location>
        <begin position="868"/>
        <end position="883"/>
    </location>
</feature>
<protein>
    <submittedName>
        <fullName evidence="3">Dfp2-like protein</fullName>
    </submittedName>
</protein>
<organism evidence="3">
    <name type="scientific">Dermatophagoides farinae</name>
    <name type="common">American house dust mite</name>
    <dbReference type="NCBI Taxonomy" id="6954"/>
    <lineage>
        <taxon>Eukaryota</taxon>
        <taxon>Metazoa</taxon>
        <taxon>Ecdysozoa</taxon>
        <taxon>Arthropoda</taxon>
        <taxon>Chelicerata</taxon>
        <taxon>Arachnida</taxon>
        <taxon>Acari</taxon>
        <taxon>Acariformes</taxon>
        <taxon>Sarcoptiformes</taxon>
        <taxon>Astigmata</taxon>
        <taxon>Psoroptidia</taxon>
        <taxon>Analgoidea</taxon>
        <taxon>Pyroglyphidae</taxon>
        <taxon>Dermatophagoidinae</taxon>
        <taxon>Dermatophagoides</taxon>
    </lineage>
</organism>
<feature type="compositionally biased region" description="Polar residues" evidence="1">
    <location>
        <begin position="884"/>
        <end position="893"/>
    </location>
</feature>
<gene>
    <name evidence="3" type="ORF">HUG17_4088</name>
</gene>
<feature type="compositionally biased region" description="Low complexity" evidence="1">
    <location>
        <begin position="991"/>
        <end position="1002"/>
    </location>
</feature>
<reference evidence="3" key="1">
    <citation type="submission" date="2020-06" db="EMBL/GenBank/DDBJ databases">
        <authorList>
            <person name="Ji K."/>
            <person name="Li J."/>
        </authorList>
    </citation>
    <scope>NUCLEOTIDE SEQUENCE</scope>
    <source>
        <strain evidence="3">JKM2019</strain>
        <tissue evidence="3">Whole body</tissue>
    </source>
</reference>
<accession>A0A9D4NYX6</accession>
<feature type="compositionally biased region" description="Low complexity" evidence="1">
    <location>
        <begin position="326"/>
        <end position="339"/>
    </location>
</feature>
<name>A0A9D4NYX6_DERFA</name>
<keyword evidence="2" id="KW-0732">Signal</keyword>
<feature type="region of interest" description="Disordered" evidence="1">
    <location>
        <begin position="357"/>
        <end position="413"/>
    </location>
</feature>
<dbReference type="EMBL" id="SDOV01000007">
    <property type="protein sequence ID" value="KAH7640055.1"/>
    <property type="molecule type" value="Genomic_DNA"/>
</dbReference>
<feature type="region of interest" description="Disordered" evidence="1">
    <location>
        <begin position="437"/>
        <end position="483"/>
    </location>
</feature>
<comment type="caution">
    <text evidence="3">The sequence shown here is derived from an EMBL/GenBank/DDBJ whole genome shotgun (WGS) entry which is preliminary data.</text>
</comment>
<dbReference type="AlphaFoldDB" id="A0A9D4NYX6"/>
<feature type="region of interest" description="Disordered" evidence="1">
    <location>
        <begin position="984"/>
        <end position="1012"/>
    </location>
</feature>
<dbReference type="Proteomes" id="UP000828236">
    <property type="component" value="Unassembled WGS sequence"/>
</dbReference>
<feature type="region of interest" description="Disordered" evidence="1">
    <location>
        <begin position="305"/>
        <end position="339"/>
    </location>
</feature>
<proteinExistence type="predicted"/>
<feature type="region of interest" description="Disordered" evidence="1">
    <location>
        <begin position="908"/>
        <end position="928"/>
    </location>
</feature>
<feature type="region of interest" description="Disordered" evidence="1">
    <location>
        <begin position="593"/>
        <end position="627"/>
    </location>
</feature>
<feature type="region of interest" description="Disordered" evidence="1">
    <location>
        <begin position="868"/>
        <end position="893"/>
    </location>
</feature>
<evidence type="ECO:0000313" key="3">
    <source>
        <dbReference type="EMBL" id="KAH7640055.1"/>
    </source>
</evidence>
<feature type="signal peptide" evidence="2">
    <location>
        <begin position="1"/>
        <end position="20"/>
    </location>
</feature>
<evidence type="ECO:0000256" key="2">
    <source>
        <dbReference type="SAM" id="SignalP"/>
    </source>
</evidence>
<feature type="compositionally biased region" description="Polar residues" evidence="1">
    <location>
        <begin position="384"/>
        <end position="413"/>
    </location>
</feature>
<feature type="compositionally biased region" description="Polar residues" evidence="1">
    <location>
        <begin position="1003"/>
        <end position="1012"/>
    </location>
</feature>
<evidence type="ECO:0000256" key="1">
    <source>
        <dbReference type="SAM" id="MobiDB-lite"/>
    </source>
</evidence>
<feature type="compositionally biased region" description="Low complexity" evidence="1">
    <location>
        <begin position="359"/>
        <end position="379"/>
    </location>
</feature>
<sequence length="1012" mass="114224">MFIKSFILFVVPVLFYSSNAETTVAKSGGIKTTTAKLSQQQMSRILPESPATSPTTVPDNFRDSLRFKMKLVNDAMLYGGSNYATATATTASPGIPELDEALSISSAELGASKEVNVEDTMRSILDADHITSRPLEPVHRRFSSRITTGVKNRHGAAFTGDQRRFKAAVRTKHTFEYRPVKIEQFREQPEPKIIEVEARSLPLEIHFKSASSRIKMVQEHQKGELQQEERTQSQEEPQRLFHVVRKPIIQEVREIITPYRRILQEIQPVIEEIHTVISHGGQQHRHEDEQQLIGTDATVIGRPTSVETEEESSEIDKFQRQTLKPSTSTTTSVTTVATTRPKIESSANLMKNLESFVRAQQQSSTTSSAGSSHRSTSATPRRLVQQTPISYDSSSYDTSEFERSQVSSHGISDSDIQQIAPARQIFQQQQIQRRHAPLLSFPTTDTTLTTTTTPLSTTITTTESPLSSSSSFTTTDSTQQQQQNRINSFVKNLRKNVFATNPFHYSYGGKMMNLIQPLQQQQHQQQKLEQETENPVQFDDCLGVQQPRKSQSRSDLNIVAQQQPSMPFSTSTPTPSEQQLEQFIQSLKPQNMDADIEDDNADSGKDDNINKTNDLMNTGDDENQPRKHSDFEIDLIDSSIKPQQQQNRNFENERFEQQNLMIDSISAKNGQQMSNNQQKNNRRGQPQRFKAAVLTRYSMEYRPIDSNLLAEHHHHEIEGDDLNAGDERIIEVLPQSRPLQIHFKSPSNRIKVVQSSINDNGKQEENIHQEPEIERTEEEPRLYYQQIRKPILQQVHEIIMPYRKVIQEVKPVVEQVHTVVTSSRSPQPFTVQSKFRKSNSINQSTTTATATELNKFNRSPISRFKQIQQQQKQQHPNQKEQFQSSTINEDSPTVTLSPLLIGVEQMVEPNVGGDNGNGQQQQQHLTQKPMLSTTTSTLIHNNDNQQQRQLMKELLLKILPQPHHYGSSSVLPLSQSSLIDGSVSGGGGHYGSSSRPSLLSSSMNVGGTKSVI</sequence>
<feature type="compositionally biased region" description="Low complexity" evidence="1">
    <location>
        <begin position="437"/>
        <end position="478"/>
    </location>
</feature>